<dbReference type="PANTHER" id="PTHR15535:SF17">
    <property type="entry name" value="TRANSMEMBRANE PROTEIN"/>
    <property type="match status" value="1"/>
</dbReference>
<dbReference type="InParanoid" id="A0A151ZHP6"/>
<dbReference type="Proteomes" id="UP000076078">
    <property type="component" value="Unassembled WGS sequence"/>
</dbReference>
<evidence type="ECO:0000313" key="3">
    <source>
        <dbReference type="EMBL" id="KYQ93435.1"/>
    </source>
</evidence>
<comment type="caution">
    <text evidence="3">The sequence shown here is derived from an EMBL/GenBank/DDBJ whole genome shotgun (WGS) entry which is preliminary data.</text>
</comment>
<keyword evidence="1" id="KW-0472">Membrane</keyword>
<dbReference type="PANTHER" id="PTHR15535">
    <property type="entry name" value="TRANSMEMBRANE PROTEIN 2-RELATED"/>
    <property type="match status" value="1"/>
</dbReference>
<dbReference type="STRING" id="361077.A0A151ZHP6"/>
<dbReference type="InterPro" id="IPR039477">
    <property type="entry name" value="ILEI/PANDER_dom"/>
</dbReference>
<evidence type="ECO:0000313" key="4">
    <source>
        <dbReference type="Proteomes" id="UP000076078"/>
    </source>
</evidence>
<evidence type="ECO:0000259" key="2">
    <source>
        <dbReference type="Pfam" id="PF15711"/>
    </source>
</evidence>
<gene>
    <name evidence="3" type="ORF">DLAC_06126</name>
</gene>
<feature type="transmembrane region" description="Helical" evidence="1">
    <location>
        <begin position="773"/>
        <end position="796"/>
    </location>
</feature>
<protein>
    <recommendedName>
        <fullName evidence="2">ILEI/PANDER domain-containing protein</fullName>
    </recommendedName>
</protein>
<dbReference type="PROSITE" id="PS52031">
    <property type="entry name" value="GG_LECTIN"/>
    <property type="match status" value="2"/>
</dbReference>
<feature type="domain" description="ILEI/PANDER" evidence="2">
    <location>
        <begin position="496"/>
        <end position="585"/>
    </location>
</feature>
<accession>A0A151ZHP6</accession>
<proteinExistence type="predicted"/>
<keyword evidence="4" id="KW-1185">Reference proteome</keyword>
<feature type="domain" description="ILEI/PANDER" evidence="2">
    <location>
        <begin position="652"/>
        <end position="740"/>
    </location>
</feature>
<evidence type="ECO:0000256" key="1">
    <source>
        <dbReference type="SAM" id="Phobius"/>
    </source>
</evidence>
<feature type="domain" description="ILEI/PANDER" evidence="2">
    <location>
        <begin position="185"/>
        <end position="273"/>
    </location>
</feature>
<dbReference type="OrthoDB" id="20902at2759"/>
<keyword evidence="1" id="KW-0812">Transmembrane</keyword>
<reference evidence="3 4" key="1">
    <citation type="submission" date="2015-12" db="EMBL/GenBank/DDBJ databases">
        <title>Dictyostelia acquired genes for synthesis and detection of signals that induce cell-type specialization by lateral gene transfer from prokaryotes.</title>
        <authorList>
            <person name="Gloeckner G."/>
            <person name="Schaap P."/>
        </authorList>
    </citation>
    <scope>NUCLEOTIDE SEQUENCE [LARGE SCALE GENOMIC DNA]</scope>
    <source>
        <strain evidence="3 4">TK</strain>
    </source>
</reference>
<organism evidence="3 4">
    <name type="scientific">Tieghemostelium lacteum</name>
    <name type="common">Slime mold</name>
    <name type="synonym">Dictyostelium lacteum</name>
    <dbReference type="NCBI Taxonomy" id="361077"/>
    <lineage>
        <taxon>Eukaryota</taxon>
        <taxon>Amoebozoa</taxon>
        <taxon>Evosea</taxon>
        <taxon>Eumycetozoa</taxon>
        <taxon>Dictyostelia</taxon>
        <taxon>Dictyosteliales</taxon>
        <taxon>Raperosteliaceae</taxon>
        <taxon>Tieghemostelium</taxon>
    </lineage>
</organism>
<dbReference type="EMBL" id="LODT01000028">
    <property type="protein sequence ID" value="KYQ93435.1"/>
    <property type="molecule type" value="Genomic_DNA"/>
</dbReference>
<dbReference type="InterPro" id="IPR052252">
    <property type="entry name" value="CEMIP/CEMIP2"/>
</dbReference>
<feature type="domain" description="ILEI/PANDER" evidence="2">
    <location>
        <begin position="37"/>
        <end position="129"/>
    </location>
</feature>
<sequence>MATSKDQITVTLKATQTLANCLIQVSGHDSAIPLGNGVNVLLYVPDYWANNNFIFHNFDLVSSVSNANLLEQYIDELPPQVLVIIVSAGNIPTANFTTGLRNALQSVGSLSISQDFVGSNNFCLIGSKGTNIGNAFESLTVSTTNATLEQTLTPKFHTNVLSVSVSPTSQFINRNGVQIYVPIGQGLNVVLFDKNMHFLSSEAFNTGSSDNECSFLVRHLNGIQPEVLVVMFTNGDVQQHLSTDAINMIKTFGSNFIDRLTRNDLWYLIGKKGLSNPLSEYSTNSTGTISGRYFVTGDEGSSSFRLTIGSGRKDTDVFNYSVVDDDLNTPRSVQTGSGLLITVIDDFTGITLSSQLYPTSSDDNINTICNLLYYQVAIGSIVMISASNCDTSHFNSHPLIPAIESLGSNLIRNFTGGSNQVYAIIGRKGASKGSVPEILSTDSATSMSADFDYNYRYTRPYIEIHARSVGQNAGTSSGTTEIKLNQVQVPMNYTIGLNVLVIDEQTGNILNNQTYDTHSSSTASSDFTTLINSLPNGRSVVIVINQDAITNLSTDAKSAIKLLGSQQIDSVQIGDSWSLVGSKGGDASSCTECHSSSKATSCESWLMVKSLYPDISGVNVSVHSCGKLSSSGSGMASIYFAGQLVSMSYGPGLNVVVFNPSDGDTIISKTNYNTVSSSTNGDTFADMIKTLPFGYSVIIAVQDSIGTLSTKAKNAFKMIGVESIDLVNQYGSLCVIGNKGFSRGSILENFSNDSPASIQLWIPLIPPTPGPEFIFGAIALIICLFAFSITALGYYVELQNHDQYNVHAGYTTNFTSPAYSGPPVRRPTKKALLVAINYKNTVRTVALLTDKKGDLQDSIVTMKTTRKRLVSNGYMDNSNIVMLSDDNPNDPNLDIRPTKANILKQIQWLTKDVQAGDVILFSYFGHGNREPLPTGMPYKNSYQVGPYQKSYLITLNSQNYPNNKEPLYATDFQSAFKDVPVGVNVTWLMNFCFAGGCGKNIPTGNTLNNNLIAFNAVNEDYPSNFRYNMLRTLNDQLSKDATYQTLYNKTYNQLKSDRVLSESNYPQPYQQLNQLNKTGKDLSQLNFLSPIN</sequence>
<name>A0A151ZHP6_TIELA</name>
<dbReference type="Gene3D" id="3.40.50.12660">
    <property type="match status" value="1"/>
</dbReference>
<keyword evidence="1" id="KW-1133">Transmembrane helix</keyword>
<dbReference type="AlphaFoldDB" id="A0A151ZHP6"/>
<dbReference type="Pfam" id="PF15711">
    <property type="entry name" value="ILEI"/>
    <property type="match status" value="5"/>
</dbReference>
<feature type="domain" description="ILEI/PANDER" evidence="2">
    <location>
        <begin position="337"/>
        <end position="430"/>
    </location>
</feature>